<comment type="similarity">
    <text evidence="1">Belongs to the phospholipase D family. Cardiolipin synthase subfamily. ClsB sub-subfamily.</text>
</comment>
<name>A0ABX1NMN1_9RHOO</name>
<dbReference type="PANTHER" id="PTHR21248:SF22">
    <property type="entry name" value="PHOSPHOLIPASE D"/>
    <property type="match status" value="1"/>
</dbReference>
<keyword evidence="4" id="KW-1185">Reference proteome</keyword>
<dbReference type="Gene3D" id="3.30.870.10">
    <property type="entry name" value="Endonuclease Chain A"/>
    <property type="match status" value="2"/>
</dbReference>
<reference evidence="3 4" key="1">
    <citation type="submission" date="2019-12" db="EMBL/GenBank/DDBJ databases">
        <title>Comparative genomics gives insights into the taxonomy of the Azoarcus-Aromatoleum group and reveals separate origins of nif in the plant-associated Azoarcus and non-plant-associated Aromatoleum sub-groups.</title>
        <authorList>
            <person name="Lafos M."/>
            <person name="Maluk M."/>
            <person name="Batista M."/>
            <person name="Junghare M."/>
            <person name="Carmona M."/>
            <person name="Faoro H."/>
            <person name="Cruz L.M."/>
            <person name="Battistoni F."/>
            <person name="De Souza E."/>
            <person name="Pedrosa F."/>
            <person name="Chen W.-M."/>
            <person name="Poole P.S."/>
            <person name="Dixon R.A."/>
            <person name="James E.K."/>
        </authorList>
    </citation>
    <scope>NUCLEOTIDE SEQUENCE [LARGE SCALE GENOMIC DNA]</scope>
    <source>
        <strain evidence="3 4">T</strain>
    </source>
</reference>
<dbReference type="SUPFAM" id="SSF56024">
    <property type="entry name" value="Phospholipase D/nuclease"/>
    <property type="match status" value="2"/>
</dbReference>
<protein>
    <recommendedName>
        <fullName evidence="1">Cardiolipin synthase B</fullName>
        <shortName evidence="1">CL synthase</shortName>
        <ecNumber evidence="1">2.7.8.-</ecNumber>
    </recommendedName>
</protein>
<comment type="function">
    <text evidence="1">Catalyzes the phosphatidyl group transfer from one phosphatidylglycerol molecule to another to form cardiolipin (CL) (diphosphatidylglycerol) and glycerol.</text>
</comment>
<keyword evidence="1" id="KW-1003">Cell membrane</keyword>
<keyword evidence="1" id="KW-0443">Lipid metabolism</keyword>
<feature type="active site" evidence="1">
    <location>
        <position position="112"/>
    </location>
</feature>
<dbReference type="EMBL" id="WTVS01000087">
    <property type="protein sequence ID" value="NMG00604.1"/>
    <property type="molecule type" value="Genomic_DNA"/>
</dbReference>
<feature type="domain" description="PLD phosphodiesterase" evidence="2">
    <location>
        <begin position="287"/>
        <end position="314"/>
    </location>
</feature>
<dbReference type="SMART" id="SM00155">
    <property type="entry name" value="PLDc"/>
    <property type="match status" value="2"/>
</dbReference>
<comment type="catalytic activity">
    <reaction evidence="1">
        <text>2 a 1,2-diacyl-sn-glycero-3-phospho-(1'-sn-glycerol) = a cardiolipin + glycerol</text>
        <dbReference type="Rhea" id="RHEA:31451"/>
        <dbReference type="ChEBI" id="CHEBI:17754"/>
        <dbReference type="ChEBI" id="CHEBI:62237"/>
        <dbReference type="ChEBI" id="CHEBI:64716"/>
    </reaction>
</comment>
<keyword evidence="1" id="KW-0594">Phospholipid biosynthesis</keyword>
<comment type="caution">
    <text evidence="3">The sequence shown here is derived from an EMBL/GenBank/DDBJ whole genome shotgun (WGS) entry which is preliminary data.</text>
</comment>
<gene>
    <name evidence="1 3" type="primary">clsB</name>
    <name evidence="3" type="ORF">GPA27_24800</name>
</gene>
<comment type="subcellular location">
    <subcellularLocation>
        <location evidence="1">Cell membrane</location>
        <topology evidence="1">Peripheral membrane protein</topology>
    </subcellularLocation>
</comment>
<keyword evidence="1 3" id="KW-0808">Transferase</keyword>
<feature type="active site" evidence="1">
    <location>
        <position position="294"/>
    </location>
</feature>
<feature type="active site" evidence="1">
    <location>
        <position position="299"/>
    </location>
</feature>
<dbReference type="Pfam" id="PF13091">
    <property type="entry name" value="PLDc_2"/>
    <property type="match status" value="2"/>
</dbReference>
<sequence>MSAFVGGNAITLLENGTDYFPALLQAVEGAEREIFLEAYIFENDVVGTRVAAALARAAARGVAVRVLVDGFGGRAFVRSVMPGLVASGVGVQVYRRELRVFAMRRHRLRRLHRKLAVVDGCVAFVGGINIVDDLTRDGPQHPRYDYAVRVEGPLVEPILQSVHHVWRLVAWAGLRQRQPQPLVAPACINPAGSVRACFLIRDNLRHRRDIEEAYLDAIDAARREVVIACAYFFPGRRFRQALVDAAERGVEVVLLLQGVSDHPMLQYATRALYPFFLARGIRLFEYRQSVLHAKVAVVDGQWATVGSSNIDPFSLLLAREANVVIDDAGFAADLRARLERARANGAHELHSRERGRLSRLRRAASWVAYQVVRLAIGLAGYGRHS</sequence>
<dbReference type="EC" id="2.7.8.-" evidence="1"/>
<organism evidence="3 4">
    <name type="scientific">Aromatoleum toluolicum</name>
    <dbReference type="NCBI Taxonomy" id="90060"/>
    <lineage>
        <taxon>Bacteria</taxon>
        <taxon>Pseudomonadati</taxon>
        <taxon>Pseudomonadota</taxon>
        <taxon>Betaproteobacteria</taxon>
        <taxon>Rhodocyclales</taxon>
        <taxon>Rhodocyclaceae</taxon>
        <taxon>Aromatoleum</taxon>
    </lineage>
</organism>
<dbReference type="Proteomes" id="UP000634522">
    <property type="component" value="Unassembled WGS sequence"/>
</dbReference>
<evidence type="ECO:0000256" key="1">
    <source>
        <dbReference type="HAMAP-Rule" id="MF_01917"/>
    </source>
</evidence>
<keyword evidence="1" id="KW-1208">Phospholipid metabolism</keyword>
<evidence type="ECO:0000313" key="3">
    <source>
        <dbReference type="EMBL" id="NMG00604.1"/>
    </source>
</evidence>
<feature type="domain" description="PLD phosphodiesterase" evidence="2">
    <location>
        <begin position="107"/>
        <end position="134"/>
    </location>
</feature>
<dbReference type="CDD" id="cd09159">
    <property type="entry name" value="PLDc_ybhO_like_2"/>
    <property type="match status" value="1"/>
</dbReference>
<dbReference type="InterPro" id="IPR025202">
    <property type="entry name" value="PLD-like_dom"/>
</dbReference>
<dbReference type="RefSeq" id="WP_169143123.1">
    <property type="nucleotide sequence ID" value="NZ_WTVS01000087.1"/>
</dbReference>
<keyword evidence="1" id="KW-0444">Lipid biosynthesis</keyword>
<evidence type="ECO:0000313" key="4">
    <source>
        <dbReference type="Proteomes" id="UP000634522"/>
    </source>
</evidence>
<dbReference type="HAMAP" id="MF_01917">
    <property type="entry name" value="Cardiolipin_synth_ClsB"/>
    <property type="match status" value="1"/>
</dbReference>
<proteinExistence type="inferred from homology"/>
<feature type="active site" evidence="1">
    <location>
        <position position="119"/>
    </location>
</feature>
<dbReference type="NCBIfam" id="NF008427">
    <property type="entry name" value="PRK11263.1"/>
    <property type="match status" value="1"/>
</dbReference>
<accession>A0ABX1NMN1</accession>
<feature type="active site" evidence="1">
    <location>
        <position position="292"/>
    </location>
</feature>
<dbReference type="PROSITE" id="PS50035">
    <property type="entry name" value="PLD"/>
    <property type="match status" value="2"/>
</dbReference>
<dbReference type="InterPro" id="IPR001736">
    <property type="entry name" value="PLipase_D/transphosphatidylase"/>
</dbReference>
<dbReference type="GO" id="GO:0016740">
    <property type="term" value="F:transferase activity"/>
    <property type="evidence" value="ECO:0007669"/>
    <property type="project" value="UniProtKB-KW"/>
</dbReference>
<feature type="active site" evidence="1">
    <location>
        <position position="114"/>
    </location>
</feature>
<dbReference type="InterPro" id="IPR030872">
    <property type="entry name" value="Cardiolipin_synth_ClsB"/>
</dbReference>
<keyword evidence="1" id="KW-0472">Membrane</keyword>
<evidence type="ECO:0000259" key="2">
    <source>
        <dbReference type="PROSITE" id="PS50035"/>
    </source>
</evidence>
<dbReference type="PANTHER" id="PTHR21248">
    <property type="entry name" value="CARDIOLIPIN SYNTHASE"/>
    <property type="match status" value="1"/>
</dbReference>